<comment type="similarity">
    <text evidence="1">Belongs to the universal ribosomal protein uS12 family.</text>
</comment>
<dbReference type="EnsemblMetazoa" id="GPPI032375-RA">
    <property type="protein sequence ID" value="GPPI032375-PA"/>
    <property type="gene ID" value="GPPI032375"/>
</dbReference>
<reference evidence="4" key="2">
    <citation type="submission" date="2020-05" db="UniProtKB">
        <authorList>
            <consortium name="EnsemblMetazoa"/>
        </authorList>
    </citation>
    <scope>IDENTIFICATION</scope>
    <source>
        <strain evidence="4">IAEA</strain>
    </source>
</reference>
<dbReference type="InterPro" id="IPR012340">
    <property type="entry name" value="NA-bd_OB-fold"/>
</dbReference>
<evidence type="ECO:0000256" key="1">
    <source>
        <dbReference type="ARBA" id="ARBA00005657"/>
    </source>
</evidence>
<protein>
    <submittedName>
        <fullName evidence="4">Uncharacterized protein</fullName>
    </submittedName>
</protein>
<reference evidence="5" key="1">
    <citation type="submission" date="2015-01" db="EMBL/GenBank/DDBJ databases">
        <authorList>
            <person name="Aksoy S."/>
            <person name="Warren W."/>
            <person name="Wilson R.K."/>
        </authorList>
    </citation>
    <scope>NUCLEOTIDE SEQUENCE [LARGE SCALE GENOMIC DNA]</scope>
    <source>
        <strain evidence="5">IAEA</strain>
    </source>
</reference>
<dbReference type="Gene3D" id="2.40.50.140">
    <property type="entry name" value="Nucleic acid-binding proteins"/>
    <property type="match status" value="1"/>
</dbReference>
<dbReference type="EMBL" id="JXJN01015533">
    <property type="status" value="NOT_ANNOTATED_CDS"/>
    <property type="molecule type" value="Genomic_DNA"/>
</dbReference>
<dbReference type="EMBL" id="JXJN01015532">
    <property type="status" value="NOT_ANNOTATED_CDS"/>
    <property type="molecule type" value="Genomic_DNA"/>
</dbReference>
<dbReference type="GO" id="GO:0006412">
    <property type="term" value="P:translation"/>
    <property type="evidence" value="ECO:0007669"/>
    <property type="project" value="InterPro"/>
</dbReference>
<dbReference type="Pfam" id="PF00164">
    <property type="entry name" value="Ribosom_S12_S23"/>
    <property type="match status" value="1"/>
</dbReference>
<dbReference type="GO" id="GO:0005840">
    <property type="term" value="C:ribosome"/>
    <property type="evidence" value="ECO:0007669"/>
    <property type="project" value="UniProtKB-KW"/>
</dbReference>
<keyword evidence="5" id="KW-1185">Reference proteome</keyword>
<keyword evidence="3" id="KW-0687">Ribonucleoprotein</keyword>
<dbReference type="SUPFAM" id="SSF50249">
    <property type="entry name" value="Nucleic acid-binding proteins"/>
    <property type="match status" value="1"/>
</dbReference>
<keyword evidence="2" id="KW-0689">Ribosomal protein</keyword>
<name>A0A1B0BJT2_9MUSC</name>
<evidence type="ECO:0000313" key="4">
    <source>
        <dbReference type="EnsemblMetazoa" id="GPPI032375-PA"/>
    </source>
</evidence>
<dbReference type="EMBL" id="JXJN01015531">
    <property type="status" value="NOT_ANNOTATED_CDS"/>
    <property type="molecule type" value="Genomic_DNA"/>
</dbReference>
<dbReference type="AlphaFoldDB" id="A0A1B0BJT2"/>
<proteinExistence type="inferred from homology"/>
<dbReference type="VEuPathDB" id="VectorBase:GPPI032375"/>
<dbReference type="GO" id="GO:0003735">
    <property type="term" value="F:structural constituent of ribosome"/>
    <property type="evidence" value="ECO:0007669"/>
    <property type="project" value="InterPro"/>
</dbReference>
<dbReference type="GO" id="GO:1990904">
    <property type="term" value="C:ribonucleoprotein complex"/>
    <property type="evidence" value="ECO:0007669"/>
    <property type="project" value="UniProtKB-KW"/>
</dbReference>
<organism evidence="4 5">
    <name type="scientific">Glossina palpalis gambiensis</name>
    <dbReference type="NCBI Taxonomy" id="67801"/>
    <lineage>
        <taxon>Eukaryota</taxon>
        <taxon>Metazoa</taxon>
        <taxon>Ecdysozoa</taxon>
        <taxon>Arthropoda</taxon>
        <taxon>Hexapoda</taxon>
        <taxon>Insecta</taxon>
        <taxon>Pterygota</taxon>
        <taxon>Neoptera</taxon>
        <taxon>Endopterygota</taxon>
        <taxon>Diptera</taxon>
        <taxon>Brachycera</taxon>
        <taxon>Muscomorpha</taxon>
        <taxon>Hippoboscoidea</taxon>
        <taxon>Glossinidae</taxon>
        <taxon>Glossina</taxon>
    </lineage>
</organism>
<sequence>MVFNVTQLPAEQYPRNALQTLQSRNQKNHLGGFLIVGYCPRWKAKPFDNASHAKCVALTKVNVEAKQPNTAIHKNHKMSL</sequence>
<evidence type="ECO:0000256" key="3">
    <source>
        <dbReference type="ARBA" id="ARBA00023274"/>
    </source>
</evidence>
<evidence type="ECO:0000313" key="5">
    <source>
        <dbReference type="Proteomes" id="UP000092460"/>
    </source>
</evidence>
<accession>A0A1B0BJT2</accession>
<dbReference type="Proteomes" id="UP000092460">
    <property type="component" value="Unassembled WGS sequence"/>
</dbReference>
<dbReference type="STRING" id="67801.A0A1B0BJT2"/>
<evidence type="ECO:0000256" key="2">
    <source>
        <dbReference type="ARBA" id="ARBA00022980"/>
    </source>
</evidence>
<dbReference type="InterPro" id="IPR006032">
    <property type="entry name" value="Ribosomal_uS12"/>
</dbReference>